<organism evidence="3 4">
    <name type="scientific">Tsuneonella deserti</name>
    <dbReference type="NCBI Taxonomy" id="2035528"/>
    <lineage>
        <taxon>Bacteria</taxon>
        <taxon>Pseudomonadati</taxon>
        <taxon>Pseudomonadota</taxon>
        <taxon>Alphaproteobacteria</taxon>
        <taxon>Sphingomonadales</taxon>
        <taxon>Erythrobacteraceae</taxon>
        <taxon>Tsuneonella</taxon>
    </lineage>
</organism>
<dbReference type="Proteomes" id="UP000619041">
    <property type="component" value="Unassembled WGS sequence"/>
</dbReference>
<dbReference type="SUPFAM" id="SSF103481">
    <property type="entry name" value="Multidrug resistance efflux transporter EmrE"/>
    <property type="match status" value="2"/>
</dbReference>
<feature type="transmembrane region" description="Helical" evidence="1">
    <location>
        <begin position="275"/>
        <end position="293"/>
    </location>
</feature>
<dbReference type="EMBL" id="BMKL01000001">
    <property type="protein sequence ID" value="GGE01052.1"/>
    <property type="molecule type" value="Genomic_DNA"/>
</dbReference>
<dbReference type="PANTHER" id="PTHR22911:SF76">
    <property type="entry name" value="EAMA DOMAIN-CONTAINING PROTEIN"/>
    <property type="match status" value="1"/>
</dbReference>
<gene>
    <name evidence="3" type="ORF">GCM10011515_21030</name>
</gene>
<dbReference type="PANTHER" id="PTHR22911">
    <property type="entry name" value="ACYL-MALONYL CONDENSING ENZYME-RELATED"/>
    <property type="match status" value="1"/>
</dbReference>
<accession>A0ABQ1SBL7</accession>
<keyword evidence="1" id="KW-1133">Transmembrane helix</keyword>
<keyword evidence="1" id="KW-0812">Transmembrane</keyword>
<feature type="transmembrane region" description="Helical" evidence="1">
    <location>
        <begin position="249"/>
        <end position="269"/>
    </location>
</feature>
<evidence type="ECO:0000259" key="2">
    <source>
        <dbReference type="Pfam" id="PF00892"/>
    </source>
</evidence>
<feature type="domain" description="EamA" evidence="2">
    <location>
        <begin position="38"/>
        <end position="148"/>
    </location>
</feature>
<protein>
    <submittedName>
        <fullName evidence="3">Membrane protein</fullName>
    </submittedName>
</protein>
<feature type="transmembrane region" description="Helical" evidence="1">
    <location>
        <begin position="158"/>
        <end position="177"/>
    </location>
</feature>
<dbReference type="InterPro" id="IPR037185">
    <property type="entry name" value="EmrE-like"/>
</dbReference>
<keyword evidence="1" id="KW-0472">Membrane</keyword>
<sequence>MTGATDSVAEKNLAPRLPHYAALMGGNAALALGPWLVRLADTGPVSAGFWRMLLPLPLFVLLALRERAANAATRRTVLLLLAAGAFFAADLASWHIGIERTRLGNSTLFGNSGSIVLMVWGLIALRRAPSRREVLALAAAFGGAAILMGRSLEISTATLVGDLFCLLAGIFYVFYLLPAQSARVSMGQWSVLTLVCASAAPMLLAIALALGEPVLPGTAAGWVPVVGLAVSSQVIGQGLLVYSLKHFPPLIIGMALLTQPAIAAAVGWMAFGETLGLPDIAGMALVSVALVLAKSKG</sequence>
<proteinExistence type="predicted"/>
<feature type="transmembrane region" description="Helical" evidence="1">
    <location>
        <begin position="222"/>
        <end position="242"/>
    </location>
</feature>
<feature type="transmembrane region" description="Helical" evidence="1">
    <location>
        <begin position="134"/>
        <end position="152"/>
    </location>
</feature>
<dbReference type="RefSeq" id="WP_188645094.1">
    <property type="nucleotide sequence ID" value="NZ_BMKL01000001.1"/>
</dbReference>
<evidence type="ECO:0000313" key="4">
    <source>
        <dbReference type="Proteomes" id="UP000619041"/>
    </source>
</evidence>
<feature type="transmembrane region" description="Helical" evidence="1">
    <location>
        <begin position="189"/>
        <end position="210"/>
    </location>
</feature>
<feature type="transmembrane region" description="Helical" evidence="1">
    <location>
        <begin position="108"/>
        <end position="125"/>
    </location>
</feature>
<feature type="transmembrane region" description="Helical" evidence="1">
    <location>
        <begin position="77"/>
        <end position="96"/>
    </location>
</feature>
<reference evidence="4" key="1">
    <citation type="journal article" date="2019" name="Int. J. Syst. Evol. Microbiol.">
        <title>The Global Catalogue of Microorganisms (GCM) 10K type strain sequencing project: providing services to taxonomists for standard genome sequencing and annotation.</title>
        <authorList>
            <consortium name="The Broad Institute Genomics Platform"/>
            <consortium name="The Broad Institute Genome Sequencing Center for Infectious Disease"/>
            <person name="Wu L."/>
            <person name="Ma J."/>
        </authorList>
    </citation>
    <scope>NUCLEOTIDE SEQUENCE [LARGE SCALE GENOMIC DNA]</scope>
    <source>
        <strain evidence="4">CGMCC 1.15959</strain>
    </source>
</reference>
<keyword evidence="4" id="KW-1185">Reference proteome</keyword>
<evidence type="ECO:0000256" key="1">
    <source>
        <dbReference type="SAM" id="Phobius"/>
    </source>
</evidence>
<feature type="transmembrane region" description="Helical" evidence="1">
    <location>
        <begin position="49"/>
        <end position="65"/>
    </location>
</feature>
<feature type="domain" description="EamA" evidence="2">
    <location>
        <begin position="160"/>
        <end position="292"/>
    </location>
</feature>
<comment type="caution">
    <text evidence="3">The sequence shown here is derived from an EMBL/GenBank/DDBJ whole genome shotgun (WGS) entry which is preliminary data.</text>
</comment>
<dbReference type="InterPro" id="IPR000620">
    <property type="entry name" value="EamA_dom"/>
</dbReference>
<evidence type="ECO:0000313" key="3">
    <source>
        <dbReference type="EMBL" id="GGE01052.1"/>
    </source>
</evidence>
<dbReference type="Pfam" id="PF00892">
    <property type="entry name" value="EamA"/>
    <property type="match status" value="2"/>
</dbReference>
<feature type="transmembrane region" description="Helical" evidence="1">
    <location>
        <begin position="20"/>
        <end position="37"/>
    </location>
</feature>
<name>A0ABQ1SBL7_9SPHN</name>